<reference evidence="2" key="1">
    <citation type="submission" date="2011-05" db="EMBL/GenBank/DDBJ databases">
        <authorList>
            <person name="Richards S.R."/>
            <person name="Qu J."/>
            <person name="Jiang H."/>
            <person name="Jhangiani S.N."/>
            <person name="Agravi P."/>
            <person name="Goodspeed R."/>
            <person name="Gross S."/>
            <person name="Mandapat C."/>
            <person name="Jackson L."/>
            <person name="Mathew T."/>
            <person name="Pu L."/>
            <person name="Thornton R."/>
            <person name="Saada N."/>
            <person name="Wilczek-Boney K.B."/>
            <person name="Lee S."/>
            <person name="Kovar C."/>
            <person name="Wu Y."/>
            <person name="Scherer S.E."/>
            <person name="Worley K.C."/>
            <person name="Muzny D.M."/>
            <person name="Gibbs R."/>
        </authorList>
    </citation>
    <scope>NUCLEOTIDE SEQUENCE</scope>
    <source>
        <strain evidence="2">Brora</strain>
    </source>
</reference>
<keyword evidence="2" id="KW-1185">Reference proteome</keyword>
<organism evidence="1 2">
    <name type="scientific">Strigamia maritima</name>
    <name type="common">European centipede</name>
    <name type="synonym">Geophilus maritimus</name>
    <dbReference type="NCBI Taxonomy" id="126957"/>
    <lineage>
        <taxon>Eukaryota</taxon>
        <taxon>Metazoa</taxon>
        <taxon>Ecdysozoa</taxon>
        <taxon>Arthropoda</taxon>
        <taxon>Myriapoda</taxon>
        <taxon>Chilopoda</taxon>
        <taxon>Pleurostigmophora</taxon>
        <taxon>Geophilomorpha</taxon>
        <taxon>Linotaeniidae</taxon>
        <taxon>Strigamia</taxon>
    </lineage>
</organism>
<dbReference type="AlphaFoldDB" id="T1IST9"/>
<dbReference type="EMBL" id="JH431446">
    <property type="status" value="NOT_ANNOTATED_CDS"/>
    <property type="molecule type" value="Genomic_DNA"/>
</dbReference>
<evidence type="ECO:0008006" key="3">
    <source>
        <dbReference type="Google" id="ProtNLM"/>
    </source>
</evidence>
<accession>T1IST9</accession>
<protein>
    <recommendedName>
        <fullName evidence="3">EB domain-containing protein</fullName>
    </recommendedName>
</protein>
<evidence type="ECO:0000313" key="2">
    <source>
        <dbReference type="Proteomes" id="UP000014500"/>
    </source>
</evidence>
<sequence length="294" mass="32235">KGSTFATIVSPVRIRTITDRISRLNGPPYIGGAQVLLRTISLVDFKLLPEVIQARGPLPSGAIAFGALFSDPNPKTPRQPSRGSKTIKLAATCANYNPAPNLSDLRNNILNGACNKYSESSQLYSRCINNHCRCIEGYNALNNSCELKTGKIGDTCKTQINCKGRFTYYQEKTCQCINGFTTSGQDCMMTIVANMTMTADINRFLSYQGNCICNEGYYMQGAACIPNHVLAFGQMCQDDGNCPLKGTHQLIILKEISVYAMNVLLTKVNQGFGASCTTDEDCYATMFCGRQKRK</sequence>
<evidence type="ECO:0000313" key="1">
    <source>
        <dbReference type="EnsemblMetazoa" id="SMAR004176-PA"/>
    </source>
</evidence>
<dbReference type="HOGENOM" id="CLU_948582_0_0_1"/>
<dbReference type="PhylomeDB" id="T1IST9"/>
<proteinExistence type="predicted"/>
<name>T1IST9_STRMM</name>
<dbReference type="EnsemblMetazoa" id="SMAR004176-RA">
    <property type="protein sequence ID" value="SMAR004176-PA"/>
    <property type="gene ID" value="SMAR004176"/>
</dbReference>
<reference evidence="1" key="2">
    <citation type="submission" date="2015-02" db="UniProtKB">
        <authorList>
            <consortium name="EnsemblMetazoa"/>
        </authorList>
    </citation>
    <scope>IDENTIFICATION</scope>
</reference>
<dbReference type="Proteomes" id="UP000014500">
    <property type="component" value="Unassembled WGS sequence"/>
</dbReference>